<evidence type="ECO:0000313" key="3">
    <source>
        <dbReference type="Proteomes" id="UP000799444"/>
    </source>
</evidence>
<evidence type="ECO:0000256" key="1">
    <source>
        <dbReference type="SAM" id="MobiDB-lite"/>
    </source>
</evidence>
<reference evidence="2" key="1">
    <citation type="journal article" date="2020" name="Stud. Mycol.">
        <title>101 Dothideomycetes genomes: a test case for predicting lifestyles and emergence of pathogens.</title>
        <authorList>
            <person name="Haridas S."/>
            <person name="Albert R."/>
            <person name="Binder M."/>
            <person name="Bloem J."/>
            <person name="Labutti K."/>
            <person name="Salamov A."/>
            <person name="Andreopoulos B."/>
            <person name="Baker S."/>
            <person name="Barry K."/>
            <person name="Bills G."/>
            <person name="Bluhm B."/>
            <person name="Cannon C."/>
            <person name="Castanera R."/>
            <person name="Culley D."/>
            <person name="Daum C."/>
            <person name="Ezra D."/>
            <person name="Gonzalez J."/>
            <person name="Henrissat B."/>
            <person name="Kuo A."/>
            <person name="Liang C."/>
            <person name="Lipzen A."/>
            <person name="Lutzoni F."/>
            <person name="Magnuson J."/>
            <person name="Mondo S."/>
            <person name="Nolan M."/>
            <person name="Ohm R."/>
            <person name="Pangilinan J."/>
            <person name="Park H.-J."/>
            <person name="Ramirez L."/>
            <person name="Alfaro M."/>
            <person name="Sun H."/>
            <person name="Tritt A."/>
            <person name="Yoshinaga Y."/>
            <person name="Zwiers L.-H."/>
            <person name="Turgeon B."/>
            <person name="Goodwin S."/>
            <person name="Spatafora J."/>
            <person name="Crous P."/>
            <person name="Grigoriev I."/>
        </authorList>
    </citation>
    <scope>NUCLEOTIDE SEQUENCE</scope>
    <source>
        <strain evidence="2">CBS 125425</strain>
    </source>
</reference>
<gene>
    <name evidence="2" type="ORF">EJ04DRAFT_594014</name>
</gene>
<organism evidence="2 3">
    <name type="scientific">Polyplosphaeria fusca</name>
    <dbReference type="NCBI Taxonomy" id="682080"/>
    <lineage>
        <taxon>Eukaryota</taxon>
        <taxon>Fungi</taxon>
        <taxon>Dikarya</taxon>
        <taxon>Ascomycota</taxon>
        <taxon>Pezizomycotina</taxon>
        <taxon>Dothideomycetes</taxon>
        <taxon>Pleosporomycetidae</taxon>
        <taxon>Pleosporales</taxon>
        <taxon>Tetraplosphaeriaceae</taxon>
        <taxon>Polyplosphaeria</taxon>
    </lineage>
</organism>
<dbReference type="AlphaFoldDB" id="A0A9P4UWB8"/>
<proteinExistence type="predicted"/>
<evidence type="ECO:0000313" key="2">
    <source>
        <dbReference type="EMBL" id="KAF2727756.1"/>
    </source>
</evidence>
<keyword evidence="3" id="KW-1185">Reference proteome</keyword>
<dbReference type="EMBL" id="ML996314">
    <property type="protein sequence ID" value="KAF2727756.1"/>
    <property type="molecule type" value="Genomic_DNA"/>
</dbReference>
<feature type="region of interest" description="Disordered" evidence="1">
    <location>
        <begin position="1"/>
        <end position="28"/>
    </location>
</feature>
<accession>A0A9P4UWB8</accession>
<sequence length="180" mass="19583">MQTNGVSQSRNVQEQEEGSKVRATRGGEGDIDVSLWPPWCRESRRLRLFLGSARCLSAVRGQGWGRMGVADGRTPQAHPTPPRTGAPICQSLPTAWLPGPGNVAGAAANPSTSSHRHHTLDKRSRASCTRSRPPYRRGDRLVDLVLGFGHGALGFGLSPLRPERPAAEFLSTPFKRQESR</sequence>
<comment type="caution">
    <text evidence="2">The sequence shown here is derived from an EMBL/GenBank/DDBJ whole genome shotgun (WGS) entry which is preliminary data.</text>
</comment>
<name>A0A9P4UWB8_9PLEO</name>
<dbReference type="Proteomes" id="UP000799444">
    <property type="component" value="Unassembled WGS sequence"/>
</dbReference>
<feature type="compositionally biased region" description="Basic and acidic residues" evidence="1">
    <location>
        <begin position="17"/>
        <end position="28"/>
    </location>
</feature>
<protein>
    <submittedName>
        <fullName evidence="2">Uncharacterized protein</fullName>
    </submittedName>
</protein>
<feature type="compositionally biased region" description="Polar residues" evidence="1">
    <location>
        <begin position="1"/>
        <end position="12"/>
    </location>
</feature>
<feature type="region of interest" description="Disordered" evidence="1">
    <location>
        <begin position="106"/>
        <end position="133"/>
    </location>
</feature>